<evidence type="ECO:0000256" key="4">
    <source>
        <dbReference type="ARBA" id="ARBA00022475"/>
    </source>
</evidence>
<dbReference type="Pfam" id="PF02518">
    <property type="entry name" value="HATPase_c"/>
    <property type="match status" value="1"/>
</dbReference>
<dbReference type="CDD" id="cd00082">
    <property type="entry name" value="HisKA"/>
    <property type="match status" value="1"/>
</dbReference>
<dbReference type="InterPro" id="IPR036890">
    <property type="entry name" value="HATPase_C_sf"/>
</dbReference>
<evidence type="ECO:0000313" key="20">
    <source>
        <dbReference type="EMBL" id="MCL7749781.1"/>
    </source>
</evidence>
<reference evidence="20" key="1">
    <citation type="submission" date="2022-02" db="EMBL/GenBank/DDBJ databases">
        <title>Halalkalibacter sp. nov. isolated from Lonar Lake, India.</title>
        <authorList>
            <person name="Joshi A."/>
            <person name="Thite S."/>
            <person name="Lodha T."/>
        </authorList>
    </citation>
    <scope>NUCLEOTIDE SEQUENCE</scope>
    <source>
        <strain evidence="20">MEB205</strain>
    </source>
</reference>
<evidence type="ECO:0000256" key="17">
    <source>
        <dbReference type="SAM" id="Phobius"/>
    </source>
</evidence>
<keyword evidence="9 20" id="KW-0418">Kinase</keyword>
<dbReference type="GO" id="GO:0005886">
    <property type="term" value="C:plasma membrane"/>
    <property type="evidence" value="ECO:0007669"/>
    <property type="project" value="UniProtKB-SubCell"/>
</dbReference>
<dbReference type="SUPFAM" id="SSF47384">
    <property type="entry name" value="Homodimeric domain of signal transducing histidine kinase"/>
    <property type="match status" value="1"/>
</dbReference>
<dbReference type="Gene3D" id="3.30.565.10">
    <property type="entry name" value="Histidine kinase-like ATPase, C-terminal domain"/>
    <property type="match status" value="1"/>
</dbReference>
<keyword evidence="5" id="KW-0597">Phosphoprotein</keyword>
<keyword evidence="8" id="KW-0547">Nucleotide-binding</keyword>
<dbReference type="PROSITE" id="PS50109">
    <property type="entry name" value="HIS_KIN"/>
    <property type="match status" value="1"/>
</dbReference>
<dbReference type="Proteomes" id="UP001139150">
    <property type="component" value="Unassembled WGS sequence"/>
</dbReference>
<evidence type="ECO:0000256" key="9">
    <source>
        <dbReference type="ARBA" id="ARBA00022777"/>
    </source>
</evidence>
<dbReference type="Gene3D" id="6.10.340.10">
    <property type="match status" value="1"/>
</dbReference>
<evidence type="ECO:0000256" key="8">
    <source>
        <dbReference type="ARBA" id="ARBA00022741"/>
    </source>
</evidence>
<keyword evidence="4" id="KW-1003">Cell membrane</keyword>
<dbReference type="InterPro" id="IPR005467">
    <property type="entry name" value="His_kinase_dom"/>
</dbReference>
<evidence type="ECO:0000256" key="12">
    <source>
        <dbReference type="ARBA" id="ARBA00023012"/>
    </source>
</evidence>
<keyword evidence="7 17" id="KW-0812">Transmembrane</keyword>
<comment type="catalytic activity">
    <reaction evidence="1">
        <text>ATP + protein L-histidine = ADP + protein N-phospho-L-histidine.</text>
        <dbReference type="EC" id="2.7.13.3"/>
    </reaction>
</comment>
<dbReference type="InterPro" id="IPR004358">
    <property type="entry name" value="Sig_transdc_His_kin-like_C"/>
</dbReference>
<comment type="function">
    <text evidence="15">Member of the two-component regulatory system HssS/HssR involved in intracellular heme homeostasis and tempering of staphylococcal virulence. HssS functions as a heme sensor histidine kinase which is autophosphorylated at a histidine residue and transfers its phosphate group to an aspartate residue of HssR. HssR/HssS activates the expression of hrtAB, an efflux pump, in response to extracellular heme, hemin, hemoglobin or blood.</text>
</comment>
<name>A0A9X2I7H4_9BACI</name>
<dbReference type="InterPro" id="IPR003660">
    <property type="entry name" value="HAMP_dom"/>
</dbReference>
<dbReference type="InterPro" id="IPR003661">
    <property type="entry name" value="HisK_dim/P_dom"/>
</dbReference>
<comment type="subcellular location">
    <subcellularLocation>
        <location evidence="2">Cell membrane</location>
        <topology evidence="2">Multi-pass membrane protein</topology>
    </subcellularLocation>
</comment>
<dbReference type="FunFam" id="1.10.287.130:FF:000001">
    <property type="entry name" value="Two-component sensor histidine kinase"/>
    <property type="match status" value="1"/>
</dbReference>
<keyword evidence="10" id="KW-0067">ATP-binding</keyword>
<keyword evidence="13" id="KW-0843">Virulence</keyword>
<dbReference type="GO" id="GO:0005524">
    <property type="term" value="F:ATP binding"/>
    <property type="evidence" value="ECO:0007669"/>
    <property type="project" value="UniProtKB-KW"/>
</dbReference>
<evidence type="ECO:0000256" key="5">
    <source>
        <dbReference type="ARBA" id="ARBA00022553"/>
    </source>
</evidence>
<dbReference type="CDD" id="cd06225">
    <property type="entry name" value="HAMP"/>
    <property type="match status" value="1"/>
</dbReference>
<evidence type="ECO:0000256" key="16">
    <source>
        <dbReference type="ARBA" id="ARBA00040841"/>
    </source>
</evidence>
<evidence type="ECO:0000256" key="3">
    <source>
        <dbReference type="ARBA" id="ARBA00012438"/>
    </source>
</evidence>
<accession>A0A9X2I7H4</accession>
<evidence type="ECO:0000256" key="14">
    <source>
        <dbReference type="ARBA" id="ARBA00023136"/>
    </source>
</evidence>
<feature type="domain" description="Histidine kinase" evidence="18">
    <location>
        <begin position="230"/>
        <end position="445"/>
    </location>
</feature>
<evidence type="ECO:0000256" key="2">
    <source>
        <dbReference type="ARBA" id="ARBA00004651"/>
    </source>
</evidence>
<comment type="caution">
    <text evidence="20">The sequence shown here is derived from an EMBL/GenBank/DDBJ whole genome shotgun (WGS) entry which is preliminary data.</text>
</comment>
<dbReference type="CDD" id="cd00075">
    <property type="entry name" value="HATPase"/>
    <property type="match status" value="1"/>
</dbReference>
<keyword evidence="21" id="KW-1185">Reference proteome</keyword>
<keyword evidence="14 17" id="KW-0472">Membrane</keyword>
<keyword evidence="12" id="KW-0902">Two-component regulatory system</keyword>
<dbReference type="InterPro" id="IPR050398">
    <property type="entry name" value="HssS/ArlS-like"/>
</dbReference>
<protein>
    <recommendedName>
        <fullName evidence="16">Heme sensor protein HssS</fullName>
        <ecNumber evidence="3">2.7.13.3</ecNumber>
    </recommendedName>
</protein>
<dbReference type="SMART" id="SM00388">
    <property type="entry name" value="HisKA"/>
    <property type="match status" value="1"/>
</dbReference>
<dbReference type="RefSeq" id="WP_250098635.1">
    <property type="nucleotide sequence ID" value="NZ_JAKRYL010000040.1"/>
</dbReference>
<evidence type="ECO:0000256" key="1">
    <source>
        <dbReference type="ARBA" id="ARBA00000085"/>
    </source>
</evidence>
<dbReference type="GO" id="GO:0000155">
    <property type="term" value="F:phosphorelay sensor kinase activity"/>
    <property type="evidence" value="ECO:0007669"/>
    <property type="project" value="InterPro"/>
</dbReference>
<evidence type="ECO:0000256" key="7">
    <source>
        <dbReference type="ARBA" id="ARBA00022692"/>
    </source>
</evidence>
<feature type="transmembrane region" description="Helical" evidence="17">
    <location>
        <begin position="6"/>
        <end position="34"/>
    </location>
</feature>
<feature type="domain" description="HAMP" evidence="19">
    <location>
        <begin position="170"/>
        <end position="222"/>
    </location>
</feature>
<evidence type="ECO:0000256" key="10">
    <source>
        <dbReference type="ARBA" id="ARBA00022840"/>
    </source>
</evidence>
<evidence type="ECO:0000256" key="13">
    <source>
        <dbReference type="ARBA" id="ARBA00023026"/>
    </source>
</evidence>
<dbReference type="Gene3D" id="1.10.287.130">
    <property type="match status" value="1"/>
</dbReference>
<dbReference type="AlphaFoldDB" id="A0A9X2I7H4"/>
<feature type="transmembrane region" description="Helical" evidence="17">
    <location>
        <begin position="149"/>
        <end position="168"/>
    </location>
</feature>
<dbReference type="FunFam" id="3.30.565.10:FF:000006">
    <property type="entry name" value="Sensor histidine kinase WalK"/>
    <property type="match status" value="1"/>
</dbReference>
<evidence type="ECO:0000259" key="19">
    <source>
        <dbReference type="PROSITE" id="PS50885"/>
    </source>
</evidence>
<proteinExistence type="predicted"/>
<keyword evidence="6" id="KW-0808">Transferase</keyword>
<dbReference type="EC" id="2.7.13.3" evidence="3"/>
<evidence type="ECO:0000256" key="15">
    <source>
        <dbReference type="ARBA" id="ARBA00037219"/>
    </source>
</evidence>
<dbReference type="PROSITE" id="PS50885">
    <property type="entry name" value="HAMP"/>
    <property type="match status" value="1"/>
</dbReference>
<evidence type="ECO:0000256" key="6">
    <source>
        <dbReference type="ARBA" id="ARBA00022679"/>
    </source>
</evidence>
<evidence type="ECO:0000256" key="11">
    <source>
        <dbReference type="ARBA" id="ARBA00022989"/>
    </source>
</evidence>
<dbReference type="PANTHER" id="PTHR45528:SF11">
    <property type="entry name" value="HISTIDINE KINASE"/>
    <property type="match status" value="1"/>
</dbReference>
<dbReference type="Pfam" id="PF00512">
    <property type="entry name" value="HisKA"/>
    <property type="match status" value="1"/>
</dbReference>
<dbReference type="EMBL" id="JAKRYL010000040">
    <property type="protein sequence ID" value="MCL7749781.1"/>
    <property type="molecule type" value="Genomic_DNA"/>
</dbReference>
<dbReference type="InterPro" id="IPR036097">
    <property type="entry name" value="HisK_dim/P_sf"/>
</dbReference>
<dbReference type="PANTHER" id="PTHR45528">
    <property type="entry name" value="SENSOR HISTIDINE KINASE CPXA"/>
    <property type="match status" value="1"/>
</dbReference>
<dbReference type="SUPFAM" id="SSF158472">
    <property type="entry name" value="HAMP domain-like"/>
    <property type="match status" value="1"/>
</dbReference>
<dbReference type="Pfam" id="PF00672">
    <property type="entry name" value="HAMP"/>
    <property type="match status" value="1"/>
</dbReference>
<gene>
    <name evidence="20" type="ORF">MF646_21940</name>
</gene>
<dbReference type="SMART" id="SM00304">
    <property type="entry name" value="HAMP"/>
    <property type="match status" value="1"/>
</dbReference>
<dbReference type="PRINTS" id="PR00344">
    <property type="entry name" value="BCTRLSENSOR"/>
</dbReference>
<keyword evidence="11 17" id="KW-1133">Transmembrane helix</keyword>
<sequence length="447" mass="50837">MLRKSLYVRIVATFIGVVIISIATSYFITAFFFLEREVVNITSRVAEIIELADPEKLPEMAETLESYHFDIMIMDEEGVPLLEQHTPFVISDEDIASVFQSDGQVPMTLSHRRGDVTKGAGFQVEIMNEPYALFVYINSEEEMKGIRGIINISLILVLLVGSLLIFLASRHLVNPIKMLTHAAKEMAKGNFSVRIKSKNKDEIGELITSFNHMATEVEKIDQMRDDFVSSVSHEIQSPLTSIRGFTKAIRDEVIPTQNQKEYLDIIYHETDRLSRLSENLLRLASLDSEHHPYRPERYRLDEQIRRTVLATEPQWKKRELQIHLELEPIEVMADQDLLEQVWLNLIINAIKYSYQKGAIHIELKRGDHGISISVKDYGKGITKEAIPYLFDRFYKVDKARGSSIDGNGLGLSIVKKILGIHNYSIDVLSEEGVGSTFVVTIPDKDGT</sequence>
<dbReference type="SUPFAM" id="SSF55874">
    <property type="entry name" value="ATPase domain of HSP90 chaperone/DNA topoisomerase II/histidine kinase"/>
    <property type="match status" value="1"/>
</dbReference>
<organism evidence="20 21">
    <name type="scientific">Halalkalibacter alkaliphilus</name>
    <dbReference type="NCBI Taxonomy" id="2917993"/>
    <lineage>
        <taxon>Bacteria</taxon>
        <taxon>Bacillati</taxon>
        <taxon>Bacillota</taxon>
        <taxon>Bacilli</taxon>
        <taxon>Bacillales</taxon>
        <taxon>Bacillaceae</taxon>
        <taxon>Halalkalibacter</taxon>
    </lineage>
</organism>
<evidence type="ECO:0000313" key="21">
    <source>
        <dbReference type="Proteomes" id="UP001139150"/>
    </source>
</evidence>
<evidence type="ECO:0000259" key="18">
    <source>
        <dbReference type="PROSITE" id="PS50109"/>
    </source>
</evidence>
<dbReference type="SMART" id="SM00387">
    <property type="entry name" value="HATPase_c"/>
    <property type="match status" value="1"/>
</dbReference>
<dbReference type="InterPro" id="IPR003594">
    <property type="entry name" value="HATPase_dom"/>
</dbReference>